<sequence length="705" mass="75687">MGVFTDSSRRAAGSGPVQDTRLFQLHTPLGPEVLIGEALDVWEAVGPRPGPALDDAAPGWSDGIEAWALDAAPGPACAGLRLVVHALSTDARLDLDALIGQPALVELLCQDSVDELRPWHGRVISAALLGADGGLARFRLVIEPWLTFLALRSGAFVFQDRTVPEIVDALFSRPLDGGRLAPAWRWDLRDASAYARRSLCVQHHESDLDFVQRLLLEEGLFCWWEHEGDRDGPALGRHTLVLADHNGAFTPNPQRRVRFTRSDATLGADSLTRWRDGAGVAPARVGMLSRDYRGLEARPVRGPVGAAPALPALAQGDAPGPYAYEDLEQGRRLVTRQAEALAAARGLSHGRGPWRRAQAGTVFTLAEHPRHDGSDAARDSFVVLAAQQRTRNNLHADARARLPLLDEVLARPSEGGADGREPEEAPLHEAALLAQPLSRPVRLGAARPAPHGDGGMGLLPRRDVETAPASDAWNQDLLMNPPPLRALPLPDVRLNRAPTAAGVQSAIVTGQGAPVHTDRDARVRVQFHWQRGRGGSHRLPLPASGDNAPATAASSTWVRVGQTQAGVNHGAVFIPRVGQEVLVGFLGGDAERPVVLAGLYNGQGQRDAPGNRIHSGVPHATPCAPPWFAGSARSGPHQGHQHAAVLGGYRSQSLDTSTTGLGGWSQLVPAPRAWPPAAPSRSPAPRAAWRWAHRSRYCWRRRGRR</sequence>
<dbReference type="Gene3D" id="3.55.50.10">
    <property type="entry name" value="Baseplate protein-like domains"/>
    <property type="match status" value="1"/>
</dbReference>
<proteinExistence type="predicted"/>
<organism evidence="3 4">
    <name type="scientific">Azohydromonas caseinilytica</name>
    <dbReference type="NCBI Taxonomy" id="2728836"/>
    <lineage>
        <taxon>Bacteria</taxon>
        <taxon>Pseudomonadati</taxon>
        <taxon>Pseudomonadota</taxon>
        <taxon>Betaproteobacteria</taxon>
        <taxon>Burkholderiales</taxon>
        <taxon>Sphaerotilaceae</taxon>
        <taxon>Azohydromonas</taxon>
    </lineage>
</organism>
<dbReference type="Pfam" id="PF05954">
    <property type="entry name" value="Phage_GPD"/>
    <property type="match status" value="1"/>
</dbReference>
<dbReference type="SUPFAM" id="SSF69255">
    <property type="entry name" value="gp5 N-terminal domain-like"/>
    <property type="match status" value="1"/>
</dbReference>
<dbReference type="Proteomes" id="UP000574067">
    <property type="component" value="Unassembled WGS sequence"/>
</dbReference>
<evidence type="ECO:0000256" key="1">
    <source>
        <dbReference type="SAM" id="MobiDB-lite"/>
    </source>
</evidence>
<protein>
    <submittedName>
        <fullName evidence="3">Type VI secretion system tip protein VgrG</fullName>
    </submittedName>
</protein>
<dbReference type="RefSeq" id="WP_169160382.1">
    <property type="nucleotide sequence ID" value="NZ_JABBFW010000006.1"/>
</dbReference>
<feature type="domain" description="Gp5/Type VI secretion system Vgr protein OB-fold" evidence="2">
    <location>
        <begin position="553"/>
        <end position="600"/>
    </location>
</feature>
<evidence type="ECO:0000313" key="4">
    <source>
        <dbReference type="Proteomes" id="UP000574067"/>
    </source>
</evidence>
<dbReference type="Gene3D" id="4.10.220.110">
    <property type="match status" value="1"/>
</dbReference>
<dbReference type="Pfam" id="PF04717">
    <property type="entry name" value="Phage_base_V"/>
    <property type="match status" value="1"/>
</dbReference>
<accession>A0A848FAL3</accession>
<name>A0A848FAL3_9BURK</name>
<dbReference type="AlphaFoldDB" id="A0A848FAL3"/>
<evidence type="ECO:0000259" key="2">
    <source>
        <dbReference type="Pfam" id="PF04717"/>
    </source>
</evidence>
<dbReference type="InterPro" id="IPR006531">
    <property type="entry name" value="Gp5/Vgr_OB"/>
</dbReference>
<dbReference type="SUPFAM" id="SSF69279">
    <property type="entry name" value="Phage tail proteins"/>
    <property type="match status" value="2"/>
</dbReference>
<feature type="region of interest" description="Disordered" evidence="1">
    <location>
        <begin position="531"/>
        <end position="550"/>
    </location>
</feature>
<dbReference type="Gene3D" id="2.30.110.50">
    <property type="match status" value="1"/>
</dbReference>
<dbReference type="Gene3D" id="2.40.50.230">
    <property type="entry name" value="Gp5 N-terminal domain"/>
    <property type="match status" value="1"/>
</dbReference>
<evidence type="ECO:0000313" key="3">
    <source>
        <dbReference type="EMBL" id="NML15479.1"/>
    </source>
</evidence>
<reference evidence="3 4" key="1">
    <citation type="submission" date="2020-04" db="EMBL/GenBank/DDBJ databases">
        <title>Azohydromonas sp. isolated from soil.</title>
        <authorList>
            <person name="Dahal R.H."/>
        </authorList>
    </citation>
    <scope>NUCLEOTIDE SEQUENCE [LARGE SCALE GENOMIC DNA]</scope>
    <source>
        <strain evidence="3 4">G-1-1-14</strain>
    </source>
</reference>
<comment type="caution">
    <text evidence="3">The sequence shown here is derived from an EMBL/GenBank/DDBJ whole genome shotgun (WGS) entry which is preliminary data.</text>
</comment>
<keyword evidence="4" id="KW-1185">Reference proteome</keyword>
<gene>
    <name evidence="3" type="ORF">HHL10_10880</name>
</gene>
<dbReference type="EMBL" id="JABBFW010000006">
    <property type="protein sequence ID" value="NML15479.1"/>
    <property type="molecule type" value="Genomic_DNA"/>
</dbReference>
<dbReference type="InterPro" id="IPR037026">
    <property type="entry name" value="Vgr_OB-fold_dom_sf"/>
</dbReference>